<proteinExistence type="predicted"/>
<keyword evidence="2 5" id="KW-0238">DNA-binding</keyword>
<gene>
    <name evidence="5" type="ORF">J2W91_004795</name>
</gene>
<comment type="caution">
    <text evidence="5">The sequence shown here is derived from an EMBL/GenBank/DDBJ whole genome shotgun (WGS) entry which is preliminary data.</text>
</comment>
<dbReference type="AlphaFoldDB" id="A0AAP5H9F8"/>
<protein>
    <submittedName>
        <fullName evidence="5">DNA-binding MarR family transcriptional regulator</fullName>
    </submittedName>
</protein>
<dbReference type="GO" id="GO:0003700">
    <property type="term" value="F:DNA-binding transcription factor activity"/>
    <property type="evidence" value="ECO:0007669"/>
    <property type="project" value="InterPro"/>
</dbReference>
<reference evidence="5" key="1">
    <citation type="submission" date="2023-07" db="EMBL/GenBank/DDBJ databases">
        <title>Sorghum-associated microbial communities from plants grown in Nebraska, USA.</title>
        <authorList>
            <person name="Schachtman D."/>
        </authorList>
    </citation>
    <scope>NUCLEOTIDE SEQUENCE</scope>
    <source>
        <strain evidence="5">BE80</strain>
    </source>
</reference>
<accession>A0AAP5H9F8</accession>
<dbReference type="Proteomes" id="UP001254832">
    <property type="component" value="Unassembled WGS sequence"/>
</dbReference>
<sequence>MNENVILSLVGRIHRHGNRFIESELRKRNINDIAPSHGDILFRLYQQDSLTMQELSKLIDRDKSTVTVLVDKLVKRGYIHKEKDLKDTRIYRLSLTAKGHDLREEFEEISHHLIEKIYEKFSLDEKKTVMSLLQKIEF</sequence>
<keyword evidence="1" id="KW-0805">Transcription regulation</keyword>
<organism evidence="5 6">
    <name type="scientific">Paenibacillus amylolyticus</name>
    <dbReference type="NCBI Taxonomy" id="1451"/>
    <lineage>
        <taxon>Bacteria</taxon>
        <taxon>Bacillati</taxon>
        <taxon>Bacillota</taxon>
        <taxon>Bacilli</taxon>
        <taxon>Bacillales</taxon>
        <taxon>Paenibacillaceae</taxon>
        <taxon>Paenibacillus</taxon>
    </lineage>
</organism>
<dbReference type="SMART" id="SM00347">
    <property type="entry name" value="HTH_MARR"/>
    <property type="match status" value="1"/>
</dbReference>
<dbReference type="InterPro" id="IPR036390">
    <property type="entry name" value="WH_DNA-bd_sf"/>
</dbReference>
<dbReference type="InterPro" id="IPR000835">
    <property type="entry name" value="HTH_MarR-typ"/>
</dbReference>
<dbReference type="GO" id="GO:0003677">
    <property type="term" value="F:DNA binding"/>
    <property type="evidence" value="ECO:0007669"/>
    <property type="project" value="UniProtKB-KW"/>
</dbReference>
<evidence type="ECO:0000313" key="5">
    <source>
        <dbReference type="EMBL" id="MDR6726284.1"/>
    </source>
</evidence>
<evidence type="ECO:0000256" key="1">
    <source>
        <dbReference type="ARBA" id="ARBA00023015"/>
    </source>
</evidence>
<dbReference type="PANTHER" id="PTHR42756">
    <property type="entry name" value="TRANSCRIPTIONAL REGULATOR, MARR"/>
    <property type="match status" value="1"/>
</dbReference>
<evidence type="ECO:0000256" key="2">
    <source>
        <dbReference type="ARBA" id="ARBA00023125"/>
    </source>
</evidence>
<evidence type="ECO:0000256" key="3">
    <source>
        <dbReference type="ARBA" id="ARBA00023163"/>
    </source>
</evidence>
<keyword evidence="3" id="KW-0804">Transcription</keyword>
<evidence type="ECO:0000259" key="4">
    <source>
        <dbReference type="PROSITE" id="PS50995"/>
    </source>
</evidence>
<name>A0AAP5H9F8_PAEAM</name>
<dbReference type="InterPro" id="IPR036388">
    <property type="entry name" value="WH-like_DNA-bd_sf"/>
</dbReference>
<dbReference type="Gene3D" id="1.10.10.10">
    <property type="entry name" value="Winged helix-like DNA-binding domain superfamily/Winged helix DNA-binding domain"/>
    <property type="match status" value="1"/>
</dbReference>
<dbReference type="Pfam" id="PF01047">
    <property type="entry name" value="MarR"/>
    <property type="match status" value="1"/>
</dbReference>
<dbReference type="PROSITE" id="PS50995">
    <property type="entry name" value="HTH_MARR_2"/>
    <property type="match status" value="1"/>
</dbReference>
<feature type="domain" description="HTH marR-type" evidence="4">
    <location>
        <begin position="3"/>
        <end position="138"/>
    </location>
</feature>
<dbReference type="EMBL" id="JAVDTR010000016">
    <property type="protein sequence ID" value="MDR6726284.1"/>
    <property type="molecule type" value="Genomic_DNA"/>
</dbReference>
<dbReference type="PANTHER" id="PTHR42756:SF1">
    <property type="entry name" value="TRANSCRIPTIONAL REPRESSOR OF EMRAB OPERON"/>
    <property type="match status" value="1"/>
</dbReference>
<evidence type="ECO:0000313" key="6">
    <source>
        <dbReference type="Proteomes" id="UP001254832"/>
    </source>
</evidence>
<dbReference type="SUPFAM" id="SSF46785">
    <property type="entry name" value="Winged helix' DNA-binding domain"/>
    <property type="match status" value="1"/>
</dbReference>
<dbReference type="PRINTS" id="PR00598">
    <property type="entry name" value="HTHMARR"/>
</dbReference>
<dbReference type="RefSeq" id="WP_310144405.1">
    <property type="nucleotide sequence ID" value="NZ_JAVDTR010000016.1"/>
</dbReference>